<protein>
    <submittedName>
        <fullName evidence="1">MmcQ/YjbR family DNA-binding protein</fullName>
    </submittedName>
</protein>
<dbReference type="GO" id="GO:0003677">
    <property type="term" value="F:DNA binding"/>
    <property type="evidence" value="ECO:0007669"/>
    <property type="project" value="UniProtKB-KW"/>
</dbReference>
<name>A0A921SVZ4_9MICO</name>
<reference evidence="1" key="1">
    <citation type="journal article" date="2021" name="PeerJ">
        <title>Extensive microbial diversity within the chicken gut microbiome revealed by metagenomics and culture.</title>
        <authorList>
            <person name="Gilroy R."/>
            <person name="Ravi A."/>
            <person name="Getino M."/>
            <person name="Pursley I."/>
            <person name="Horton D.L."/>
            <person name="Alikhan N.F."/>
            <person name="Baker D."/>
            <person name="Gharbi K."/>
            <person name="Hall N."/>
            <person name="Watson M."/>
            <person name="Adriaenssens E.M."/>
            <person name="Foster-Nyarko E."/>
            <person name="Jarju S."/>
            <person name="Secka A."/>
            <person name="Antonio M."/>
            <person name="Oren A."/>
            <person name="Chaudhuri R.R."/>
            <person name="La Ragione R."/>
            <person name="Hildebrand F."/>
            <person name="Pallen M.J."/>
        </authorList>
    </citation>
    <scope>NUCLEOTIDE SEQUENCE</scope>
    <source>
        <strain evidence="1">ChiGjej5B5-22894</strain>
    </source>
</reference>
<proteinExistence type="predicted"/>
<evidence type="ECO:0000313" key="2">
    <source>
        <dbReference type="Proteomes" id="UP000742460"/>
    </source>
</evidence>
<dbReference type="InterPro" id="IPR038056">
    <property type="entry name" value="YjbR-like_sf"/>
</dbReference>
<dbReference type="PANTHER" id="PTHR35145">
    <property type="entry name" value="CYTOPLASMIC PROTEIN-RELATED"/>
    <property type="match status" value="1"/>
</dbReference>
<dbReference type="Proteomes" id="UP000742460">
    <property type="component" value="Unassembled WGS sequence"/>
</dbReference>
<dbReference type="EMBL" id="DYUE01000033">
    <property type="protein sequence ID" value="HJG90291.1"/>
    <property type="molecule type" value="Genomic_DNA"/>
</dbReference>
<gene>
    <name evidence="1" type="ORF">K8V81_01060</name>
</gene>
<dbReference type="AlphaFoldDB" id="A0A921SVZ4"/>
<reference evidence="1" key="2">
    <citation type="submission" date="2021-09" db="EMBL/GenBank/DDBJ databases">
        <authorList>
            <person name="Gilroy R."/>
        </authorList>
    </citation>
    <scope>NUCLEOTIDE SEQUENCE</scope>
    <source>
        <strain evidence="1">ChiGjej5B5-22894</strain>
    </source>
</reference>
<sequence>MPHPPRSPHTPGPSGLEPAALHEIALERALQLPATALEKPFGPEHEVVKVVGKVFLLATELRGTPIVTLKSDPRDAEVLRENVPAVSLGYHMNKRHWISVEAGEGLDEQLLLDLVTDSYRLVVAALPRRLRPIDPETFEDPRE</sequence>
<evidence type="ECO:0000313" key="1">
    <source>
        <dbReference type="EMBL" id="HJG90291.1"/>
    </source>
</evidence>
<organism evidence="1 2">
    <name type="scientific">Brachybacterium massiliense</name>
    <dbReference type="NCBI Taxonomy" id="1755098"/>
    <lineage>
        <taxon>Bacteria</taxon>
        <taxon>Bacillati</taxon>
        <taxon>Actinomycetota</taxon>
        <taxon>Actinomycetes</taxon>
        <taxon>Micrococcales</taxon>
        <taxon>Dermabacteraceae</taxon>
        <taxon>Brachybacterium</taxon>
    </lineage>
</organism>
<dbReference type="InterPro" id="IPR007351">
    <property type="entry name" value="YjbR"/>
</dbReference>
<dbReference type="InterPro" id="IPR058532">
    <property type="entry name" value="YjbR/MT2646/Rv2570-like"/>
</dbReference>
<comment type="caution">
    <text evidence="1">The sequence shown here is derived from an EMBL/GenBank/DDBJ whole genome shotgun (WGS) entry which is preliminary data.</text>
</comment>
<dbReference type="PANTHER" id="PTHR35145:SF1">
    <property type="entry name" value="CYTOPLASMIC PROTEIN"/>
    <property type="match status" value="1"/>
</dbReference>
<dbReference type="SUPFAM" id="SSF142906">
    <property type="entry name" value="YjbR-like"/>
    <property type="match status" value="1"/>
</dbReference>
<accession>A0A921SVZ4</accession>
<dbReference type="Pfam" id="PF04237">
    <property type="entry name" value="YjbR"/>
    <property type="match status" value="1"/>
</dbReference>
<dbReference type="Gene3D" id="3.90.1150.30">
    <property type="match status" value="1"/>
</dbReference>
<keyword evidence="1" id="KW-0238">DNA-binding</keyword>